<evidence type="ECO:0000256" key="1">
    <source>
        <dbReference type="SAM" id="Phobius"/>
    </source>
</evidence>
<evidence type="ECO:0000313" key="3">
    <source>
        <dbReference type="Proteomes" id="UP000255334"/>
    </source>
</evidence>
<keyword evidence="1" id="KW-0472">Membrane</keyword>
<comment type="caution">
    <text evidence="2">The sequence shown here is derived from an EMBL/GenBank/DDBJ whole genome shotgun (WGS) entry which is preliminary data.</text>
</comment>
<dbReference type="OrthoDB" id="6003102at2"/>
<dbReference type="Pfam" id="PF13994">
    <property type="entry name" value="PgaD"/>
    <property type="match status" value="1"/>
</dbReference>
<feature type="transmembrane region" description="Helical" evidence="1">
    <location>
        <begin position="69"/>
        <end position="89"/>
    </location>
</feature>
<organism evidence="2 3">
    <name type="scientific">Dyella psychrodurans</name>
    <dbReference type="NCBI Taxonomy" id="1927960"/>
    <lineage>
        <taxon>Bacteria</taxon>
        <taxon>Pseudomonadati</taxon>
        <taxon>Pseudomonadota</taxon>
        <taxon>Gammaproteobacteria</taxon>
        <taxon>Lysobacterales</taxon>
        <taxon>Rhodanobacteraceae</taxon>
        <taxon>Dyella</taxon>
    </lineage>
</organism>
<keyword evidence="1" id="KW-1133">Transmembrane helix</keyword>
<reference evidence="2 3" key="1">
    <citation type="submission" date="2018-07" db="EMBL/GenBank/DDBJ databases">
        <title>Dyella monticola sp. nov. and Dyella psychrodurans sp. nov. isolated from monsoon evergreen broad-leaved forest soil of Dinghu Mountain, China.</title>
        <authorList>
            <person name="Gao Z."/>
            <person name="Qiu L."/>
        </authorList>
    </citation>
    <scope>NUCLEOTIDE SEQUENCE [LARGE SCALE GENOMIC DNA]</scope>
    <source>
        <strain evidence="2 3">4MSK11</strain>
    </source>
</reference>
<feature type="transmembrane region" description="Helical" evidence="1">
    <location>
        <begin position="21"/>
        <end position="49"/>
    </location>
</feature>
<accession>A0A370XDR8</accession>
<dbReference type="AlphaFoldDB" id="A0A370XDR8"/>
<name>A0A370XDR8_9GAMM</name>
<protein>
    <submittedName>
        <fullName evidence="2">Poly-beta-1,6-N-acetyl-D-glucosamine biosynthesis protein PgaD</fullName>
    </submittedName>
</protein>
<dbReference type="RefSeq" id="WP_115476842.1">
    <property type="nucleotide sequence ID" value="NZ_QRBF01000001.1"/>
</dbReference>
<keyword evidence="1" id="KW-0812">Transmembrane</keyword>
<gene>
    <name evidence="2" type="primary">pgaD</name>
    <name evidence="2" type="ORF">DWU99_04900</name>
</gene>
<keyword evidence="3" id="KW-1185">Reference proteome</keyword>
<evidence type="ECO:0000313" key="2">
    <source>
        <dbReference type="EMBL" id="RDS86573.1"/>
    </source>
</evidence>
<proteinExistence type="predicted"/>
<dbReference type="EMBL" id="QRBF01000001">
    <property type="protein sequence ID" value="RDS86573.1"/>
    <property type="molecule type" value="Genomic_DNA"/>
</dbReference>
<dbReference type="Proteomes" id="UP000255334">
    <property type="component" value="Unassembled WGS sequence"/>
</dbReference>
<dbReference type="InterPro" id="IPR023829">
    <property type="entry name" value="PGA_PgaD"/>
</dbReference>
<dbReference type="GO" id="GO:0043709">
    <property type="term" value="P:cell adhesion involved in single-species biofilm formation"/>
    <property type="evidence" value="ECO:0007669"/>
    <property type="project" value="InterPro"/>
</dbReference>
<dbReference type="NCBIfam" id="TIGR03940">
    <property type="entry name" value="PGA_PgaD"/>
    <property type="match status" value="1"/>
</dbReference>
<sequence length="148" mass="16715">MKAEPLIINRPERQKPLQRATFALITMIAWTFWVSLWLPLLTLIAWLLGLQDIYIKLGLGHPFQAVENFDLVLGVACVCALSLGAWAFYNRMRFAGKQRRHANRVIDVHEMAPALAASVDTASQLRVSRRSTIYFTEHGSMFLNADGS</sequence>